<evidence type="ECO:0000313" key="3">
    <source>
        <dbReference type="EMBL" id="EQD65681.1"/>
    </source>
</evidence>
<dbReference type="Gene3D" id="3.30.365.10">
    <property type="entry name" value="Aldehyde oxidase/xanthine dehydrogenase, molybdopterin binding domain"/>
    <property type="match status" value="2"/>
</dbReference>
<keyword evidence="1" id="KW-0500">Molybdenum</keyword>
<dbReference type="Pfam" id="PF20256">
    <property type="entry name" value="MoCoBD_2"/>
    <property type="match status" value="1"/>
</dbReference>
<feature type="domain" description="Aldehyde oxidase/xanthine dehydrogenase second molybdopterin binding" evidence="2">
    <location>
        <begin position="1"/>
        <end position="232"/>
    </location>
</feature>
<name>T1AYK4_9ZZZZ</name>
<protein>
    <submittedName>
        <fullName evidence="3">Xanthine dehydrogenase, molybdopterin binding subunit</fullName>
    </submittedName>
</protein>
<dbReference type="InterPro" id="IPR046867">
    <property type="entry name" value="AldOxase/xan_DH_MoCoBD2"/>
</dbReference>
<dbReference type="PANTHER" id="PTHR11908">
    <property type="entry name" value="XANTHINE DEHYDROGENASE"/>
    <property type="match status" value="1"/>
</dbReference>
<comment type="caution">
    <text evidence="3">The sequence shown here is derived from an EMBL/GenBank/DDBJ whole genome shotgun (WGS) entry which is preliminary data.</text>
</comment>
<evidence type="ECO:0000259" key="2">
    <source>
        <dbReference type="Pfam" id="PF20256"/>
    </source>
</evidence>
<feature type="non-terminal residue" evidence="3">
    <location>
        <position position="1"/>
    </location>
</feature>
<dbReference type="EMBL" id="AUZZ01001102">
    <property type="protein sequence ID" value="EQD65681.1"/>
    <property type="molecule type" value="Genomic_DNA"/>
</dbReference>
<gene>
    <name evidence="3" type="ORF">B2A_01500</name>
</gene>
<reference evidence="3" key="1">
    <citation type="submission" date="2013-08" db="EMBL/GenBank/DDBJ databases">
        <authorList>
            <person name="Mendez C."/>
            <person name="Richter M."/>
            <person name="Ferrer M."/>
            <person name="Sanchez J."/>
        </authorList>
    </citation>
    <scope>NUCLEOTIDE SEQUENCE</scope>
</reference>
<proteinExistence type="predicted"/>
<dbReference type="AlphaFoldDB" id="T1AYK4"/>
<organism evidence="3">
    <name type="scientific">mine drainage metagenome</name>
    <dbReference type="NCBI Taxonomy" id="410659"/>
    <lineage>
        <taxon>unclassified sequences</taxon>
        <taxon>metagenomes</taxon>
        <taxon>ecological metagenomes</taxon>
    </lineage>
</organism>
<sequence>YTDGTVLVNHGGTEMGQGLFTKVAQIVAHELGLPLAAVRVSATDTSKVPNTAATAASSSTDLNGKAAQAAARAIRERLAQFAAETCRVDLAEVGFRDGQVFAGDRRFTFAELVQQANAARICLSSTGYYRTPKIGWDKKALQGRPFFYYAYGAAVSEVSLDVLTGETQLLRVDILHDAGNSVNRAIDLGQIEGGFLQGVGWLTSEELWWSSAGELRTHAPSTYKIPTARDWPPHFSVQLLDDQPNREDTIYRSKAVGEPPLMLSISTLLAIRDAIASCGSRGELAELAAPATPEAVLRALAAVGARTKGGIEPPAGAVTAA</sequence>
<evidence type="ECO:0000256" key="1">
    <source>
        <dbReference type="ARBA" id="ARBA00022505"/>
    </source>
</evidence>
<dbReference type="SUPFAM" id="SSF56003">
    <property type="entry name" value="Molybdenum cofactor-binding domain"/>
    <property type="match status" value="1"/>
</dbReference>
<accession>T1AYK4</accession>
<dbReference type="GO" id="GO:0016491">
    <property type="term" value="F:oxidoreductase activity"/>
    <property type="evidence" value="ECO:0007669"/>
    <property type="project" value="InterPro"/>
</dbReference>
<reference evidence="3" key="2">
    <citation type="journal article" date="2014" name="ISME J.">
        <title>Microbial stratification in low pH oxic and suboxic macroscopic growths along an acid mine drainage.</title>
        <authorList>
            <person name="Mendez-Garcia C."/>
            <person name="Mesa V."/>
            <person name="Sprenger R.R."/>
            <person name="Richter M."/>
            <person name="Diez M.S."/>
            <person name="Solano J."/>
            <person name="Bargiela R."/>
            <person name="Golyshina O.V."/>
            <person name="Manteca A."/>
            <person name="Ramos J.L."/>
            <person name="Gallego J.R."/>
            <person name="Llorente I."/>
            <person name="Martins Dos Santos V.A."/>
            <person name="Jensen O.N."/>
            <person name="Pelaez A.I."/>
            <person name="Sanchez J."/>
            <person name="Ferrer M."/>
        </authorList>
    </citation>
    <scope>NUCLEOTIDE SEQUENCE</scope>
</reference>
<dbReference type="InterPro" id="IPR037165">
    <property type="entry name" value="AldOxase/xan_DH_Mopterin-bd_sf"/>
</dbReference>
<dbReference type="InterPro" id="IPR016208">
    <property type="entry name" value="Ald_Oxase/xanthine_DH-like"/>
</dbReference>
<dbReference type="GO" id="GO:0005506">
    <property type="term" value="F:iron ion binding"/>
    <property type="evidence" value="ECO:0007669"/>
    <property type="project" value="InterPro"/>
</dbReference>
<dbReference type="PANTHER" id="PTHR11908:SF132">
    <property type="entry name" value="ALDEHYDE OXIDASE 1-RELATED"/>
    <property type="match status" value="1"/>
</dbReference>